<dbReference type="InterPro" id="IPR013979">
    <property type="entry name" value="TIF_beta_prop-like"/>
</dbReference>
<evidence type="ECO:0000256" key="3">
    <source>
        <dbReference type="ARBA" id="ARBA00022540"/>
    </source>
</evidence>
<comment type="similarity">
    <text evidence="1">Belongs to the WD repeat EIF2A family.</text>
</comment>
<dbReference type="InterPro" id="IPR015943">
    <property type="entry name" value="WD40/YVTN_repeat-like_dom_sf"/>
</dbReference>
<dbReference type="GO" id="GO:0000049">
    <property type="term" value="F:tRNA binding"/>
    <property type="evidence" value="ECO:0007669"/>
    <property type="project" value="TreeGrafter"/>
</dbReference>
<feature type="region of interest" description="Disordered" evidence="8">
    <location>
        <begin position="468"/>
        <end position="556"/>
    </location>
</feature>
<evidence type="ECO:0000256" key="1">
    <source>
        <dbReference type="ARBA" id="ARBA00009573"/>
    </source>
</evidence>
<sequence length="600" mass="64024">MPPPIQIIVNDKDTWRLLGGPSAAGVETPLPNPNAAFSVISPDGRFLGCPSPDGDGLQVVDLSTGQVATTIPCPKPLIADFSPLGNYVVTLRRPLPGGSDKNLEVWDIATGTVKHAVYQKTLDKEEWPTIQWSADDGLLARNVNNTVHFHSSQSWDTGMAGQLRIPGVAGARLSPPSKDGTHVAVFVPENKGKPGSVQVFNTSNLDESASVARKSFFNATDVKLTWNSLGTTCLAMTKCDTDSQNKNYMGTAALHFLTLAGDSGSVPVDKEGLVHDYAWSPTGKEFIVVYGEMPAKAMLLDANCKILHTFSEGPINTVKWSPKGRFFCLGGFGNLPGDIEFWTRGDPQDKKPTVSQIGHTRVSNTTHCEFSPDDRFFLTCTLSPLPHIHQAARACSVWREKKEGLLEATWVSWQEHLQRALRLATWRPLPPSAFEDRPPSPGRKFAAAKSAGAASAGRVASAGGKLKPEDFAAGAKPAPFRPRHMAQGVPGAAPGMPPEERPGSAAKKKRNRGKGGGGGAAEASSEGPTAAAAPAAAAAPDAGDEDPAKKLRNLQKKMRQIEQIKEKQAAGAALEQTQLDKLATEQALLEQIKALEALQV</sequence>
<keyword evidence="4" id="KW-0853">WD repeat</keyword>
<protein>
    <recommendedName>
        <fullName evidence="2">Eukaryotic translation initiation factor 2A</fullName>
    </recommendedName>
</protein>
<feature type="compositionally biased region" description="Low complexity" evidence="8">
    <location>
        <begin position="521"/>
        <end position="541"/>
    </location>
</feature>
<organism evidence="10 11">
    <name type="scientific">Cymbomonas tetramitiformis</name>
    <dbReference type="NCBI Taxonomy" id="36881"/>
    <lineage>
        <taxon>Eukaryota</taxon>
        <taxon>Viridiplantae</taxon>
        <taxon>Chlorophyta</taxon>
        <taxon>Pyramimonadophyceae</taxon>
        <taxon>Pyramimonadales</taxon>
        <taxon>Pyramimonadaceae</taxon>
        <taxon>Cymbomonas</taxon>
    </lineage>
</organism>
<evidence type="ECO:0000256" key="2">
    <source>
        <dbReference type="ARBA" id="ARBA00013819"/>
    </source>
</evidence>
<dbReference type="GO" id="GO:0003729">
    <property type="term" value="F:mRNA binding"/>
    <property type="evidence" value="ECO:0007669"/>
    <property type="project" value="TreeGrafter"/>
</dbReference>
<evidence type="ECO:0000313" key="11">
    <source>
        <dbReference type="Proteomes" id="UP001190700"/>
    </source>
</evidence>
<evidence type="ECO:0000313" key="10">
    <source>
        <dbReference type="EMBL" id="KAK3236649.1"/>
    </source>
</evidence>
<dbReference type="InterPro" id="IPR011387">
    <property type="entry name" value="TIF2A"/>
</dbReference>
<dbReference type="PANTHER" id="PTHR13227">
    <property type="entry name" value="EUKARYOTIC TRANSLATION INITIATION FACTOR 2A"/>
    <property type="match status" value="1"/>
</dbReference>
<dbReference type="Proteomes" id="UP001190700">
    <property type="component" value="Unassembled WGS sequence"/>
</dbReference>
<dbReference type="GO" id="GO:0022627">
    <property type="term" value="C:cytosolic small ribosomal subunit"/>
    <property type="evidence" value="ECO:0007669"/>
    <property type="project" value="TreeGrafter"/>
</dbReference>
<reference evidence="10 11" key="1">
    <citation type="journal article" date="2015" name="Genome Biol. Evol.">
        <title>Comparative Genomics of a Bacterivorous Green Alga Reveals Evolutionary Causalities and Consequences of Phago-Mixotrophic Mode of Nutrition.</title>
        <authorList>
            <person name="Burns J.A."/>
            <person name="Paasch A."/>
            <person name="Narechania A."/>
            <person name="Kim E."/>
        </authorList>
    </citation>
    <scope>NUCLEOTIDE SEQUENCE [LARGE SCALE GENOMIC DNA]</scope>
    <source>
        <strain evidence="10">PLY_AMNH</strain>
    </source>
</reference>
<evidence type="ECO:0000256" key="7">
    <source>
        <dbReference type="ARBA" id="ARBA00022917"/>
    </source>
</evidence>
<accession>A0AAE0EQK1</accession>
<keyword evidence="3" id="KW-0396">Initiation factor</keyword>
<dbReference type="AlphaFoldDB" id="A0AAE0EQK1"/>
<evidence type="ECO:0000256" key="6">
    <source>
        <dbReference type="ARBA" id="ARBA00022845"/>
    </source>
</evidence>
<evidence type="ECO:0000256" key="5">
    <source>
        <dbReference type="ARBA" id="ARBA00022737"/>
    </source>
</evidence>
<dbReference type="Gene3D" id="2.130.10.10">
    <property type="entry name" value="YVTN repeat-like/Quinoprotein amine dehydrogenase"/>
    <property type="match status" value="2"/>
</dbReference>
<keyword evidence="6" id="KW-0810">Translation regulation</keyword>
<dbReference type="EMBL" id="LGRX02034927">
    <property type="protein sequence ID" value="KAK3236649.1"/>
    <property type="molecule type" value="Genomic_DNA"/>
</dbReference>
<evidence type="ECO:0000256" key="4">
    <source>
        <dbReference type="ARBA" id="ARBA00022574"/>
    </source>
</evidence>
<keyword evidence="7" id="KW-0648">Protein biosynthesis</keyword>
<feature type="region of interest" description="Disordered" evidence="8">
    <location>
        <begin position="429"/>
        <end position="449"/>
    </location>
</feature>
<evidence type="ECO:0000256" key="8">
    <source>
        <dbReference type="SAM" id="MobiDB-lite"/>
    </source>
</evidence>
<dbReference type="GO" id="GO:0006417">
    <property type="term" value="P:regulation of translation"/>
    <property type="evidence" value="ECO:0007669"/>
    <property type="project" value="UniProtKB-KW"/>
</dbReference>
<reference evidence="10" key="2">
    <citation type="submission" date="2023-06" db="EMBL/GenBank/DDBJ databases">
        <title>Long-read-based genome assembly of the green algal bacterivore Cymbomonas tetramitiformis.</title>
        <authorList>
            <person name="Gyaltshen Y."/>
            <person name="Rozenberg A."/>
            <person name="Paasch A."/>
            <person name="Burns J.A."/>
            <person name="Warring S."/>
            <person name="Larson R."/>
            <person name="Maurer-Alcala X."/>
            <person name="Dacks J."/>
            <person name="Kim E."/>
        </authorList>
    </citation>
    <scope>NUCLEOTIDE SEQUENCE</scope>
    <source>
        <strain evidence="10">PLY_AMNH</strain>
    </source>
</reference>
<dbReference type="Pfam" id="PF08662">
    <property type="entry name" value="eIF2A"/>
    <property type="match status" value="1"/>
</dbReference>
<keyword evidence="11" id="KW-1185">Reference proteome</keyword>
<dbReference type="GO" id="GO:0003743">
    <property type="term" value="F:translation initiation factor activity"/>
    <property type="evidence" value="ECO:0007669"/>
    <property type="project" value="UniProtKB-KW"/>
</dbReference>
<keyword evidence="5" id="KW-0677">Repeat</keyword>
<dbReference type="SUPFAM" id="SSF82171">
    <property type="entry name" value="DPP6 N-terminal domain-like"/>
    <property type="match status" value="1"/>
</dbReference>
<evidence type="ECO:0000259" key="9">
    <source>
        <dbReference type="Pfam" id="PF08662"/>
    </source>
</evidence>
<dbReference type="EMBL" id="LGRX02034927">
    <property type="protein sequence ID" value="KAK3236648.1"/>
    <property type="molecule type" value="Genomic_DNA"/>
</dbReference>
<comment type="caution">
    <text evidence="10">The sequence shown here is derived from an EMBL/GenBank/DDBJ whole genome shotgun (WGS) entry which is preliminary data.</text>
</comment>
<dbReference type="PANTHER" id="PTHR13227:SF0">
    <property type="entry name" value="EUKARYOTIC TRANSLATION INITIATION FACTOR 2A"/>
    <property type="match status" value="1"/>
</dbReference>
<proteinExistence type="inferred from homology"/>
<name>A0AAE0EQK1_9CHLO</name>
<dbReference type="GO" id="GO:0043022">
    <property type="term" value="F:ribosome binding"/>
    <property type="evidence" value="ECO:0007669"/>
    <property type="project" value="TreeGrafter"/>
</dbReference>
<feature type="domain" description="Translation initiation factor beta propellor-like" evidence="9">
    <location>
        <begin position="214"/>
        <end position="389"/>
    </location>
</feature>
<gene>
    <name evidence="10" type="ORF">CYMTET_53236</name>
</gene>